<protein>
    <submittedName>
        <fullName evidence="2">Uncharacterized protein</fullName>
    </submittedName>
</protein>
<feature type="region of interest" description="Disordered" evidence="1">
    <location>
        <begin position="20"/>
        <end position="41"/>
    </location>
</feature>
<proteinExistence type="predicted"/>
<organism evidence="2 3">
    <name type="scientific">Elysia crispata</name>
    <name type="common">lettuce slug</name>
    <dbReference type="NCBI Taxonomy" id="231223"/>
    <lineage>
        <taxon>Eukaryota</taxon>
        <taxon>Metazoa</taxon>
        <taxon>Spiralia</taxon>
        <taxon>Lophotrochozoa</taxon>
        <taxon>Mollusca</taxon>
        <taxon>Gastropoda</taxon>
        <taxon>Heterobranchia</taxon>
        <taxon>Euthyneura</taxon>
        <taxon>Panpulmonata</taxon>
        <taxon>Sacoglossa</taxon>
        <taxon>Placobranchoidea</taxon>
        <taxon>Plakobranchidae</taxon>
        <taxon>Elysia</taxon>
    </lineage>
</organism>
<dbReference type="EMBL" id="JAWDGP010001519">
    <property type="protein sequence ID" value="KAK3790766.1"/>
    <property type="molecule type" value="Genomic_DNA"/>
</dbReference>
<comment type="caution">
    <text evidence="2">The sequence shown here is derived from an EMBL/GenBank/DDBJ whole genome shotgun (WGS) entry which is preliminary data.</text>
</comment>
<evidence type="ECO:0000256" key="1">
    <source>
        <dbReference type="SAM" id="MobiDB-lite"/>
    </source>
</evidence>
<feature type="region of interest" description="Disordered" evidence="1">
    <location>
        <begin position="55"/>
        <end position="91"/>
    </location>
</feature>
<evidence type="ECO:0000313" key="3">
    <source>
        <dbReference type="Proteomes" id="UP001283361"/>
    </source>
</evidence>
<dbReference type="AlphaFoldDB" id="A0AAE1AP73"/>
<dbReference type="Proteomes" id="UP001283361">
    <property type="component" value="Unassembled WGS sequence"/>
</dbReference>
<sequence length="91" mass="9658">MAHCGPCGASRRAAVGLIEAADTAESGGPSSGARTDGRTRYDSCRPRQAWLPTGGCHSMKWGGAGRRRRGPHPSYVPPRIILRPDGPLNIH</sequence>
<reference evidence="2" key="1">
    <citation type="journal article" date="2023" name="G3 (Bethesda)">
        <title>A reference genome for the long-term kleptoplast-retaining sea slug Elysia crispata morphotype clarki.</title>
        <authorList>
            <person name="Eastman K.E."/>
            <person name="Pendleton A.L."/>
            <person name="Shaikh M.A."/>
            <person name="Suttiyut T."/>
            <person name="Ogas R."/>
            <person name="Tomko P."/>
            <person name="Gavelis G."/>
            <person name="Widhalm J.R."/>
            <person name="Wisecaver J.H."/>
        </authorList>
    </citation>
    <scope>NUCLEOTIDE SEQUENCE</scope>
    <source>
        <strain evidence="2">ECLA1</strain>
    </source>
</reference>
<name>A0AAE1AP73_9GAST</name>
<evidence type="ECO:0000313" key="2">
    <source>
        <dbReference type="EMBL" id="KAK3790766.1"/>
    </source>
</evidence>
<accession>A0AAE1AP73</accession>
<gene>
    <name evidence="2" type="ORF">RRG08_038257</name>
</gene>
<keyword evidence="3" id="KW-1185">Reference proteome</keyword>